<gene>
    <name evidence="5" type="primary">bioC</name>
    <name evidence="5" type="ORF">BN1051_01968</name>
</gene>
<evidence type="ECO:0000313" key="5">
    <source>
        <dbReference type="EMBL" id="CEA08612.1"/>
    </source>
</evidence>
<protein>
    <submittedName>
        <fullName evidence="5">Malonyl-[acyl-carrier protein] O-methyltransferase</fullName>
    </submittedName>
</protein>
<organism evidence="5">
    <name type="scientific">Arthrobacter saudimassiliensis</name>
    <dbReference type="NCBI Taxonomy" id="1461584"/>
    <lineage>
        <taxon>Bacteria</taxon>
        <taxon>Bacillati</taxon>
        <taxon>Actinomycetota</taxon>
        <taxon>Actinomycetes</taxon>
        <taxon>Micrococcales</taxon>
        <taxon>Micrococcaceae</taxon>
        <taxon>Arthrobacter</taxon>
    </lineage>
</organism>
<dbReference type="CDD" id="cd02440">
    <property type="entry name" value="AdoMet_MTases"/>
    <property type="match status" value="1"/>
</dbReference>
<dbReference type="PANTHER" id="PTHR44942:SF4">
    <property type="entry name" value="METHYLTRANSFERASE TYPE 11 DOMAIN-CONTAINING PROTEIN"/>
    <property type="match status" value="1"/>
</dbReference>
<comment type="similarity">
    <text evidence="1">Belongs to the methyltransferase superfamily.</text>
</comment>
<keyword evidence="3 5" id="KW-0808">Transferase</keyword>
<dbReference type="PATRIC" id="fig|1461584.3.peg.1944"/>
<feature type="domain" description="Methyltransferase type 11" evidence="4">
    <location>
        <begin position="58"/>
        <end position="145"/>
    </location>
</feature>
<evidence type="ECO:0000256" key="1">
    <source>
        <dbReference type="ARBA" id="ARBA00008361"/>
    </source>
</evidence>
<dbReference type="Pfam" id="PF08241">
    <property type="entry name" value="Methyltransf_11"/>
    <property type="match status" value="1"/>
</dbReference>
<dbReference type="GO" id="GO:0008757">
    <property type="term" value="F:S-adenosylmethionine-dependent methyltransferase activity"/>
    <property type="evidence" value="ECO:0007669"/>
    <property type="project" value="InterPro"/>
</dbReference>
<accession>A0A078MT89</accession>
<evidence type="ECO:0000256" key="2">
    <source>
        <dbReference type="ARBA" id="ARBA00022603"/>
    </source>
</evidence>
<evidence type="ECO:0000259" key="4">
    <source>
        <dbReference type="Pfam" id="PF08241"/>
    </source>
</evidence>
<sequence length="263" mass="29056">MALTGPRLSDERRRQLAEGYGAGGSHYERVRPGYPADAVDWLFTGCQVHGSAVRAVADVGAGTGKYTRVLAEAGFRVTAVDPSADMLEQLRHALPQVPVHQGTAEHTGLPAGSFDAVTVAQAWHWCDPLAASTEFARILRPDGLLGLVWNQLDVSVPWVHRFARISHAGDVLRPGFRPQVGPEFVLQAHSTVSWSQPLRADELPALAQSRSWYRTAGESGRRRMHANLDWYLYEHLGHRPDTVLELPYLTLSWRARRQSGAVT</sequence>
<dbReference type="InterPro" id="IPR013216">
    <property type="entry name" value="Methyltransf_11"/>
</dbReference>
<dbReference type="GO" id="GO:0032259">
    <property type="term" value="P:methylation"/>
    <property type="evidence" value="ECO:0007669"/>
    <property type="project" value="UniProtKB-KW"/>
</dbReference>
<dbReference type="SUPFAM" id="SSF53335">
    <property type="entry name" value="S-adenosyl-L-methionine-dependent methyltransferases"/>
    <property type="match status" value="1"/>
</dbReference>
<name>A0A078MT89_9MICC</name>
<dbReference type="EMBL" id="LN483071">
    <property type="protein sequence ID" value="CEA08612.1"/>
    <property type="molecule type" value="Genomic_DNA"/>
</dbReference>
<proteinExistence type="inferred from homology"/>
<reference evidence="5" key="1">
    <citation type="submission" date="2014-07" db="EMBL/GenBank/DDBJ databases">
        <authorList>
            <person name="Urmite Genomes Urmite Genomes"/>
        </authorList>
    </citation>
    <scope>NUCLEOTIDE SEQUENCE</scope>
    <source>
        <strain evidence="5">11W110_air</strain>
    </source>
</reference>
<keyword evidence="2 5" id="KW-0489">Methyltransferase</keyword>
<dbReference type="InterPro" id="IPR029063">
    <property type="entry name" value="SAM-dependent_MTases_sf"/>
</dbReference>
<evidence type="ECO:0000256" key="3">
    <source>
        <dbReference type="ARBA" id="ARBA00022679"/>
    </source>
</evidence>
<dbReference type="Gene3D" id="3.40.50.150">
    <property type="entry name" value="Vaccinia Virus protein VP39"/>
    <property type="match status" value="1"/>
</dbReference>
<dbReference type="InterPro" id="IPR051052">
    <property type="entry name" value="Diverse_substrate_MTase"/>
</dbReference>
<dbReference type="PANTHER" id="PTHR44942">
    <property type="entry name" value="METHYLTRANSF_11 DOMAIN-CONTAINING PROTEIN"/>
    <property type="match status" value="1"/>
</dbReference>
<dbReference type="AlphaFoldDB" id="A0A078MT89"/>